<comment type="caution">
    <text evidence="1">The sequence shown here is derived from an EMBL/GenBank/DDBJ whole genome shotgun (WGS) entry which is preliminary data.</text>
</comment>
<keyword evidence="2" id="KW-1185">Reference proteome</keyword>
<name>A0ACC1T3J4_9APHY</name>
<organism evidence="1 2">
    <name type="scientific">Phlebia brevispora</name>
    <dbReference type="NCBI Taxonomy" id="194682"/>
    <lineage>
        <taxon>Eukaryota</taxon>
        <taxon>Fungi</taxon>
        <taxon>Dikarya</taxon>
        <taxon>Basidiomycota</taxon>
        <taxon>Agaricomycotina</taxon>
        <taxon>Agaricomycetes</taxon>
        <taxon>Polyporales</taxon>
        <taxon>Meruliaceae</taxon>
        <taxon>Phlebia</taxon>
    </lineage>
</organism>
<evidence type="ECO:0000313" key="1">
    <source>
        <dbReference type="EMBL" id="KAJ3552159.1"/>
    </source>
</evidence>
<protein>
    <submittedName>
        <fullName evidence="1">Uncharacterized protein</fullName>
    </submittedName>
</protein>
<evidence type="ECO:0000313" key="2">
    <source>
        <dbReference type="Proteomes" id="UP001148662"/>
    </source>
</evidence>
<accession>A0ACC1T3J4</accession>
<reference evidence="1" key="1">
    <citation type="submission" date="2022-07" db="EMBL/GenBank/DDBJ databases">
        <title>Genome Sequence of Phlebia brevispora.</title>
        <authorList>
            <person name="Buettner E."/>
        </authorList>
    </citation>
    <scope>NUCLEOTIDE SEQUENCE</scope>
    <source>
        <strain evidence="1">MPL23</strain>
    </source>
</reference>
<proteinExistence type="predicted"/>
<gene>
    <name evidence="1" type="ORF">NM688_g4297</name>
</gene>
<dbReference type="EMBL" id="JANHOG010000698">
    <property type="protein sequence ID" value="KAJ3552159.1"/>
    <property type="molecule type" value="Genomic_DNA"/>
</dbReference>
<sequence>MDAIRGLSEDILEQVDATNEAFAPLWKLHEEEILSIRRRTFKYGATDRHQLDIYYPSAKGTVDAPILIFVYGGGYLNGAKVLEPPFDLKYKNAGAFFAKQGFVTVIADYRLFPQIKFPDPAIDVRDALAWLVRHVDTVNRDVDVKADVSRIFLMGHSAGATTVATLMLAPGVLPTNLRQRILSVVLNAGVYDFRDTPALPLTVVRGYFGATEAEVRKTEPLGLLENASRDILTDFPPVYALIAEHDYPPIVMSHRKFVSALKERMKSSVEELVLTGHNHVSSNNSLFSGLAEAYFARATLQTLYLDLGTWIVDLSLLAVGLCKQVSSTKLNASLQRSSLHPLDVLLLLLVCNTLVLMSSWRSHNRFTGSSRTPTFQPPSFYAAAAGVPYSSSPVVNGPGQSSSTMFPSSPAADADSDSARDPVSSTGARPRRRSVSLSRALLPGSVRQDKDKAKHQYNKSQIVDIPFLETSLLPSLRDTIDKMTHPPRTEVQDPSDIASHPYEHPEYAPSPGASSRANTSLLNTDPYRNAGRSPVLPSYSSNPSENARAGPSGLRTPQVTTPKTAYSAPRVSANRMGRESPVVNPNAAVSNAPRSATKSSHLTSQAPSSVPTAHAASPNPGRSLRSVKSMFSPSQPSPKIKSPSAPRPGDDTILLRPETTALTPRNKHKPVTSTSKLSPSQQAPPLRSHIPVPSRAGDSGSELEREYGRSIASGKLVVANAVVEPSSSDSESQRAGGISQSRLRTPKDLRSGLLERIGRSPRGGQSSPLLRHSPNMRQHREDPSKPSRTIGLGLSLYAEQHRRSFHEPEYDDDRSVYEDEDEMNPPQDYHQTHGHGTEYTDDEASVYDESDIEPDPRHIGLRQQQALMGLVDGLHMDFGLHTEKSRLSNSDSDGHYYVEGVAISGSTDFVDEQRFDDSISHRYRGSQERQDSRRSSRTKDRKEPIPHQPLSYPPSSRSSYPGESLPSKLEAKRERTHPTQPTPRPPSRQDLSTRERDTIQAEQEARTSASRASSDKSKSRHRVSVSLGRLTDKTRDSSNEARQAKTRRSSSHQRDSKGDSRRNSKHISGEPKAGGHRSSDAIMREREGFGIPASLSYGGKLCAIGKRE</sequence>
<dbReference type="Proteomes" id="UP001148662">
    <property type="component" value="Unassembled WGS sequence"/>
</dbReference>